<reference evidence="10" key="1">
    <citation type="submission" date="2016-11" db="UniProtKB">
        <authorList>
            <consortium name="WormBaseParasite"/>
        </authorList>
    </citation>
    <scope>IDENTIFICATION</scope>
</reference>
<keyword evidence="4" id="KW-0238">DNA-binding</keyword>
<keyword evidence="7" id="KW-1133">Transmembrane helix</keyword>
<dbReference type="InterPro" id="IPR004979">
    <property type="entry name" value="TF_AP2"/>
</dbReference>
<dbReference type="InterPro" id="IPR013854">
    <property type="entry name" value="TF_AP2_C"/>
</dbReference>
<evidence type="ECO:0000313" key="9">
    <source>
        <dbReference type="Proteomes" id="UP000095283"/>
    </source>
</evidence>
<feature type="transmembrane region" description="Helical" evidence="7">
    <location>
        <begin position="246"/>
        <end position="265"/>
    </location>
</feature>
<dbReference type="PRINTS" id="PR01748">
    <property type="entry name" value="AP2TNSCPFCT"/>
</dbReference>
<sequence length="266" mass="29787">MSCNKRPNATASLLQSAPYPFANHFSVYGGDYCAQTSYSFYNKRTSNDSGVTSDDSVQSLDMGSIQSSSVLASTISSSNNEVLYEVPSRMGCIGKYEVTLSELRRRAGAPESLNCSLLGSYLRLAKSKEVGKELRDKLEKHGLNVTSRRRKGMQVSTFTYLVEEEAMKMSTELDQLVRHYFPAKALVRHLQKRNSSYLLEERKRDILGAVRILDELNIVLDEVQTPLCKESPPPNKDKELQEGVNLFSLVSGMALLFILFSLMFVL</sequence>
<evidence type="ECO:0000256" key="4">
    <source>
        <dbReference type="ARBA" id="ARBA00023125"/>
    </source>
</evidence>
<evidence type="ECO:0000256" key="1">
    <source>
        <dbReference type="ARBA" id="ARBA00004123"/>
    </source>
</evidence>
<keyword evidence="7" id="KW-0472">Membrane</keyword>
<evidence type="ECO:0000256" key="2">
    <source>
        <dbReference type="ARBA" id="ARBA00007770"/>
    </source>
</evidence>
<name>A0A1I7XI55_HETBA</name>
<dbReference type="Proteomes" id="UP000095283">
    <property type="component" value="Unplaced"/>
</dbReference>
<evidence type="ECO:0000256" key="7">
    <source>
        <dbReference type="SAM" id="Phobius"/>
    </source>
</evidence>
<dbReference type="WBParaSite" id="Hba_17004">
    <property type="protein sequence ID" value="Hba_17004"/>
    <property type="gene ID" value="Hba_17004"/>
</dbReference>
<comment type="subcellular location">
    <subcellularLocation>
        <location evidence="1">Nucleus</location>
    </subcellularLocation>
</comment>
<keyword evidence="5" id="KW-0804">Transcription</keyword>
<dbReference type="AlphaFoldDB" id="A0A1I7XI55"/>
<dbReference type="GO" id="GO:0005634">
    <property type="term" value="C:nucleus"/>
    <property type="evidence" value="ECO:0007669"/>
    <property type="project" value="UniProtKB-SubCell"/>
</dbReference>
<proteinExistence type="inferred from homology"/>
<protein>
    <submittedName>
        <fullName evidence="10">TF_AP-2 domain-containing protein</fullName>
    </submittedName>
</protein>
<evidence type="ECO:0000256" key="6">
    <source>
        <dbReference type="ARBA" id="ARBA00023242"/>
    </source>
</evidence>
<keyword evidence="7" id="KW-0812">Transmembrane</keyword>
<evidence type="ECO:0000256" key="3">
    <source>
        <dbReference type="ARBA" id="ARBA00023015"/>
    </source>
</evidence>
<dbReference type="PANTHER" id="PTHR10812">
    <property type="entry name" value="TRANSCRIPTION FACTOR AP-2"/>
    <property type="match status" value="1"/>
</dbReference>
<evidence type="ECO:0000256" key="5">
    <source>
        <dbReference type="ARBA" id="ARBA00023163"/>
    </source>
</evidence>
<organism evidence="9 10">
    <name type="scientific">Heterorhabditis bacteriophora</name>
    <name type="common">Entomopathogenic nematode worm</name>
    <dbReference type="NCBI Taxonomy" id="37862"/>
    <lineage>
        <taxon>Eukaryota</taxon>
        <taxon>Metazoa</taxon>
        <taxon>Ecdysozoa</taxon>
        <taxon>Nematoda</taxon>
        <taxon>Chromadorea</taxon>
        <taxon>Rhabditida</taxon>
        <taxon>Rhabditina</taxon>
        <taxon>Rhabditomorpha</taxon>
        <taxon>Strongyloidea</taxon>
        <taxon>Heterorhabditidae</taxon>
        <taxon>Heterorhabditis</taxon>
    </lineage>
</organism>
<dbReference type="GO" id="GO:0000977">
    <property type="term" value="F:RNA polymerase II transcription regulatory region sequence-specific DNA binding"/>
    <property type="evidence" value="ECO:0007669"/>
    <property type="project" value="TreeGrafter"/>
</dbReference>
<feature type="domain" description="Transcription factor AP-2 C-terminal" evidence="8">
    <location>
        <begin position="92"/>
        <end position="251"/>
    </location>
</feature>
<evidence type="ECO:0000259" key="8">
    <source>
        <dbReference type="Pfam" id="PF03299"/>
    </source>
</evidence>
<accession>A0A1I7XI55</accession>
<dbReference type="Pfam" id="PF03299">
    <property type="entry name" value="TF_AP-2"/>
    <property type="match status" value="1"/>
</dbReference>
<comment type="similarity">
    <text evidence="2">Belongs to the AP-2 family.</text>
</comment>
<dbReference type="GO" id="GO:0000981">
    <property type="term" value="F:DNA-binding transcription factor activity, RNA polymerase II-specific"/>
    <property type="evidence" value="ECO:0007669"/>
    <property type="project" value="TreeGrafter"/>
</dbReference>
<keyword evidence="9" id="KW-1185">Reference proteome</keyword>
<keyword evidence="6" id="KW-0539">Nucleus</keyword>
<dbReference type="GO" id="GO:0042127">
    <property type="term" value="P:regulation of cell population proliferation"/>
    <property type="evidence" value="ECO:0007669"/>
    <property type="project" value="TreeGrafter"/>
</dbReference>
<keyword evidence="3" id="KW-0805">Transcription regulation</keyword>
<evidence type="ECO:0000313" key="10">
    <source>
        <dbReference type="WBParaSite" id="Hba_17004"/>
    </source>
</evidence>
<dbReference type="PANTHER" id="PTHR10812:SF17">
    <property type="entry name" value="TRANSCRIPTION FACTOR AP-2, ISOFORM D"/>
    <property type="match status" value="1"/>
</dbReference>